<keyword evidence="6" id="KW-0297">G-protein coupled receptor</keyword>
<dbReference type="GO" id="GO:0005886">
    <property type="term" value="C:plasma membrane"/>
    <property type="evidence" value="ECO:0007669"/>
    <property type="project" value="UniProtKB-SubCell"/>
</dbReference>
<reference evidence="13 14" key="1">
    <citation type="submission" date="2021-06" db="EMBL/GenBank/DDBJ databases">
        <title>Caerostris darwini draft genome.</title>
        <authorList>
            <person name="Kono N."/>
            <person name="Arakawa K."/>
        </authorList>
    </citation>
    <scope>NUCLEOTIDE SEQUENCE [LARGE SCALE GENOMIC DNA]</scope>
</reference>
<dbReference type="Pfam" id="PF00001">
    <property type="entry name" value="7tm_1"/>
    <property type="match status" value="1"/>
</dbReference>
<keyword evidence="14" id="KW-1185">Reference proteome</keyword>
<keyword evidence="9" id="KW-0325">Glycoprotein</keyword>
<feature type="transmembrane region" description="Helical" evidence="11">
    <location>
        <begin position="349"/>
        <end position="370"/>
    </location>
</feature>
<evidence type="ECO:0000256" key="8">
    <source>
        <dbReference type="ARBA" id="ARBA00023170"/>
    </source>
</evidence>
<evidence type="ECO:0000313" key="13">
    <source>
        <dbReference type="EMBL" id="GIY79411.1"/>
    </source>
</evidence>
<evidence type="ECO:0000256" key="2">
    <source>
        <dbReference type="ARBA" id="ARBA00010663"/>
    </source>
</evidence>
<gene>
    <name evidence="13" type="primary">AVEN_155711_1</name>
    <name evidence="13" type="ORF">CDAR_567661</name>
</gene>
<feature type="transmembrane region" description="Helical" evidence="11">
    <location>
        <begin position="305"/>
        <end position="329"/>
    </location>
</feature>
<accession>A0AAV4WBS9</accession>
<dbReference type="InterPro" id="IPR017452">
    <property type="entry name" value="GPCR_Rhodpsn_7TM"/>
</dbReference>
<keyword evidence="3" id="KW-1003">Cell membrane</keyword>
<dbReference type="PANTHER" id="PTHR24246:SF27">
    <property type="entry name" value="ADENOSINE RECEPTOR, ISOFORM A"/>
    <property type="match status" value="1"/>
</dbReference>
<evidence type="ECO:0000256" key="5">
    <source>
        <dbReference type="ARBA" id="ARBA00022989"/>
    </source>
</evidence>
<dbReference type="Proteomes" id="UP001054837">
    <property type="component" value="Unassembled WGS sequence"/>
</dbReference>
<evidence type="ECO:0000256" key="4">
    <source>
        <dbReference type="ARBA" id="ARBA00022692"/>
    </source>
</evidence>
<dbReference type="PROSITE" id="PS50262">
    <property type="entry name" value="G_PROTEIN_RECEP_F1_2"/>
    <property type="match status" value="1"/>
</dbReference>
<dbReference type="PANTHER" id="PTHR24246">
    <property type="entry name" value="OLFACTORY RECEPTOR AND ADENOSINE RECEPTOR"/>
    <property type="match status" value="1"/>
</dbReference>
<evidence type="ECO:0000256" key="11">
    <source>
        <dbReference type="SAM" id="Phobius"/>
    </source>
</evidence>
<comment type="caution">
    <text evidence="13">The sequence shown here is derived from an EMBL/GenBank/DDBJ whole genome shotgun (WGS) entry which is preliminary data.</text>
</comment>
<evidence type="ECO:0000256" key="10">
    <source>
        <dbReference type="ARBA" id="ARBA00023224"/>
    </source>
</evidence>
<protein>
    <submittedName>
        <fullName evidence="13">G_PROTEIN_RECEP_F1_2 domain-containing protein</fullName>
    </submittedName>
</protein>
<comment type="subcellular location">
    <subcellularLocation>
        <location evidence="1">Cell membrane</location>
        <topology evidence="1">Multi-pass membrane protein</topology>
    </subcellularLocation>
</comment>
<evidence type="ECO:0000313" key="14">
    <source>
        <dbReference type="Proteomes" id="UP001054837"/>
    </source>
</evidence>
<evidence type="ECO:0000259" key="12">
    <source>
        <dbReference type="PROSITE" id="PS50262"/>
    </source>
</evidence>
<evidence type="ECO:0000256" key="6">
    <source>
        <dbReference type="ARBA" id="ARBA00023040"/>
    </source>
</evidence>
<proteinExistence type="inferred from homology"/>
<dbReference type="PRINTS" id="PR00237">
    <property type="entry name" value="GPCRRHODOPSN"/>
</dbReference>
<dbReference type="EMBL" id="BPLQ01014396">
    <property type="protein sequence ID" value="GIY79411.1"/>
    <property type="molecule type" value="Genomic_DNA"/>
</dbReference>
<evidence type="ECO:0000256" key="3">
    <source>
        <dbReference type="ARBA" id="ARBA00022475"/>
    </source>
</evidence>
<dbReference type="CDD" id="cd00637">
    <property type="entry name" value="7tm_classA_rhodopsin-like"/>
    <property type="match status" value="1"/>
</dbReference>
<evidence type="ECO:0000256" key="9">
    <source>
        <dbReference type="ARBA" id="ARBA00023180"/>
    </source>
</evidence>
<feature type="transmembrane region" description="Helical" evidence="11">
    <location>
        <begin position="214"/>
        <end position="235"/>
    </location>
</feature>
<keyword evidence="7 11" id="KW-0472">Membrane</keyword>
<dbReference type="SUPFAM" id="SSF81321">
    <property type="entry name" value="Family A G protein-coupled receptor-like"/>
    <property type="match status" value="1"/>
</dbReference>
<evidence type="ECO:0000256" key="7">
    <source>
        <dbReference type="ARBA" id="ARBA00023136"/>
    </source>
</evidence>
<sequence length="425" mass="48169">MRELLLDQHRMRHAASRFALRDYHEHSHPHHDCWKLQQCKDLLLNNATLQLNIQVLATEESDKDSFGDNVTSTLPPVVSVLSEEENEVKILYQTVVPVMLTACFLSMIFNLVIVFSVRWVRRLSPTLYLSLSLSVADAYASLVIGIGLVINSLLPTVYGMNLGLFNNCYILVLEAFRLGGIVIIVFHLLALAINHYIGILKPLHYAATVTRRTAVFAIIGMWVVPVLFFLMYFSLVPNDGFQSQYCSRVDFLLHVPFRVTTSVLFFVPLILMSGMYTHMFILVQKHQRGLLQSPSSRQLHKNVKATITTLLILGTYILGWMPAVLYFVLTCLDCPVPYPEIPLWVRIPTGIFINSMIVLKSFVDPIIYVVRMPEIKTAMGAIWRTRCGIHTPLTTDIPLNSRSDVHRVTFNVISRRAKVNGVSPC</sequence>
<dbReference type="InterPro" id="IPR000276">
    <property type="entry name" value="GPCR_Rhodpsn"/>
</dbReference>
<feature type="transmembrane region" description="Helical" evidence="11">
    <location>
        <begin position="263"/>
        <end position="284"/>
    </location>
</feature>
<comment type="similarity">
    <text evidence="2">Belongs to the G-protein coupled receptor 1 family.</text>
</comment>
<keyword evidence="4 11" id="KW-0812">Transmembrane</keyword>
<feature type="domain" description="G-protein coupled receptors family 1 profile" evidence="12">
    <location>
        <begin position="109"/>
        <end position="368"/>
    </location>
</feature>
<feature type="transmembrane region" description="Helical" evidence="11">
    <location>
        <begin position="170"/>
        <end position="193"/>
    </location>
</feature>
<keyword evidence="5 11" id="KW-1133">Transmembrane helix</keyword>
<dbReference type="AlphaFoldDB" id="A0AAV4WBS9"/>
<keyword evidence="10" id="KW-0807">Transducer</keyword>
<name>A0AAV4WBS9_9ARAC</name>
<feature type="transmembrane region" description="Helical" evidence="11">
    <location>
        <begin position="90"/>
        <end position="115"/>
    </location>
</feature>
<evidence type="ECO:0000256" key="1">
    <source>
        <dbReference type="ARBA" id="ARBA00004651"/>
    </source>
</evidence>
<keyword evidence="8" id="KW-0675">Receptor</keyword>
<organism evidence="13 14">
    <name type="scientific">Caerostris darwini</name>
    <dbReference type="NCBI Taxonomy" id="1538125"/>
    <lineage>
        <taxon>Eukaryota</taxon>
        <taxon>Metazoa</taxon>
        <taxon>Ecdysozoa</taxon>
        <taxon>Arthropoda</taxon>
        <taxon>Chelicerata</taxon>
        <taxon>Arachnida</taxon>
        <taxon>Araneae</taxon>
        <taxon>Araneomorphae</taxon>
        <taxon>Entelegynae</taxon>
        <taxon>Araneoidea</taxon>
        <taxon>Araneidae</taxon>
        <taxon>Caerostris</taxon>
    </lineage>
</organism>
<dbReference type="Gene3D" id="1.20.1070.10">
    <property type="entry name" value="Rhodopsin 7-helix transmembrane proteins"/>
    <property type="match status" value="1"/>
</dbReference>
<feature type="transmembrane region" description="Helical" evidence="11">
    <location>
        <begin position="127"/>
        <end position="150"/>
    </location>
</feature>
<dbReference type="GO" id="GO:0004930">
    <property type="term" value="F:G protein-coupled receptor activity"/>
    <property type="evidence" value="ECO:0007669"/>
    <property type="project" value="UniProtKB-KW"/>
</dbReference>